<name>A0A845KXM0_9FIRM</name>
<evidence type="ECO:0000313" key="9">
    <source>
        <dbReference type="Proteomes" id="UP000463470"/>
    </source>
</evidence>
<dbReference type="GO" id="GO:0016209">
    <property type="term" value="F:antioxidant activity"/>
    <property type="evidence" value="ECO:0007669"/>
    <property type="project" value="InterPro"/>
</dbReference>
<dbReference type="EMBL" id="WXEY01000001">
    <property type="protein sequence ID" value="MZP28367.1"/>
    <property type="molecule type" value="Genomic_DNA"/>
</dbReference>
<dbReference type="InterPro" id="IPR050553">
    <property type="entry name" value="Thioredoxin_ResA/DsbE_sf"/>
</dbReference>
<dbReference type="Gene3D" id="3.40.30.10">
    <property type="entry name" value="Glutaredoxin"/>
    <property type="match status" value="1"/>
</dbReference>
<evidence type="ECO:0000256" key="4">
    <source>
        <dbReference type="ARBA" id="ARBA00023157"/>
    </source>
</evidence>
<feature type="signal peptide" evidence="6">
    <location>
        <begin position="1"/>
        <end position="23"/>
    </location>
</feature>
<dbReference type="Pfam" id="PF00578">
    <property type="entry name" value="AhpC-TSA"/>
    <property type="match status" value="1"/>
</dbReference>
<keyword evidence="2" id="KW-0201">Cytochrome c-type biogenesis</keyword>
<evidence type="ECO:0000256" key="3">
    <source>
        <dbReference type="ARBA" id="ARBA00022968"/>
    </source>
</evidence>
<accession>A0A845KXM0</accession>
<comment type="subcellular location">
    <subcellularLocation>
        <location evidence="1">Cell envelope</location>
    </subcellularLocation>
</comment>
<evidence type="ECO:0000313" key="8">
    <source>
        <dbReference type="EMBL" id="MZP28367.1"/>
    </source>
</evidence>
<dbReference type="PROSITE" id="PS51352">
    <property type="entry name" value="THIOREDOXIN_2"/>
    <property type="match status" value="1"/>
</dbReference>
<keyword evidence="4" id="KW-1015">Disulfide bond</keyword>
<dbReference type="GO" id="GO:0017004">
    <property type="term" value="P:cytochrome complex assembly"/>
    <property type="evidence" value="ECO:0007669"/>
    <property type="project" value="UniProtKB-KW"/>
</dbReference>
<dbReference type="PANTHER" id="PTHR42852">
    <property type="entry name" value="THIOL:DISULFIDE INTERCHANGE PROTEIN DSBE"/>
    <property type="match status" value="1"/>
</dbReference>
<dbReference type="GO" id="GO:0016491">
    <property type="term" value="F:oxidoreductase activity"/>
    <property type="evidence" value="ECO:0007669"/>
    <property type="project" value="InterPro"/>
</dbReference>
<evidence type="ECO:0000256" key="6">
    <source>
        <dbReference type="SAM" id="SignalP"/>
    </source>
</evidence>
<dbReference type="InterPro" id="IPR036249">
    <property type="entry name" value="Thioredoxin-like_sf"/>
</dbReference>
<feature type="domain" description="Thioredoxin" evidence="7">
    <location>
        <begin position="53"/>
        <end position="195"/>
    </location>
</feature>
<keyword evidence="6" id="KW-0732">Signal</keyword>
<dbReference type="SUPFAM" id="SSF52833">
    <property type="entry name" value="Thioredoxin-like"/>
    <property type="match status" value="1"/>
</dbReference>
<keyword evidence="5" id="KW-0676">Redox-active center</keyword>
<protein>
    <submittedName>
        <fullName evidence="8">Redoxin domain-containing protein</fullName>
    </submittedName>
</protein>
<keyword evidence="3" id="KW-0735">Signal-anchor</keyword>
<reference evidence="8 9" key="1">
    <citation type="submission" date="2020-01" db="EMBL/GenBank/DDBJ databases">
        <title>Whole-genome sequence of Heliobacterium undosum DSM 13378.</title>
        <authorList>
            <person name="Kyndt J.A."/>
            <person name="Meyer T.E."/>
        </authorList>
    </citation>
    <scope>NUCLEOTIDE SEQUENCE [LARGE SCALE GENOMIC DNA]</scope>
    <source>
        <strain evidence="8 9">DSM 13378</strain>
    </source>
</reference>
<sequence length="195" mass="21459">MTKMMTKWSKWFFVPVLALSLTAAGCVSTDTGNTGAGALGQTPGVANTPNGAAKERLKAPDFKLMSLYGKEESLSAYKGKPVVVNFWASWCQPCRNEMPDLNEFAKEYEGKVAVLGVNLTFNDKEKDVRNLVQKLDIKFPILLDNDPNNLAAEAYRIQPIPATFFIDKDGNIADVLVGAARSKNDFVKRVEPLLK</sequence>
<feature type="chain" id="PRO_5038831844" evidence="6">
    <location>
        <begin position="24"/>
        <end position="195"/>
    </location>
</feature>
<dbReference type="CDD" id="cd02966">
    <property type="entry name" value="TlpA_like_family"/>
    <property type="match status" value="1"/>
</dbReference>
<dbReference type="OrthoDB" id="9809733at2"/>
<dbReference type="PROSITE" id="PS51257">
    <property type="entry name" value="PROKAR_LIPOPROTEIN"/>
    <property type="match status" value="1"/>
</dbReference>
<dbReference type="PANTHER" id="PTHR42852:SF6">
    <property type="entry name" value="THIOL:DISULFIDE INTERCHANGE PROTEIN DSBE"/>
    <property type="match status" value="1"/>
</dbReference>
<evidence type="ECO:0000259" key="7">
    <source>
        <dbReference type="PROSITE" id="PS51352"/>
    </source>
</evidence>
<evidence type="ECO:0000256" key="1">
    <source>
        <dbReference type="ARBA" id="ARBA00004196"/>
    </source>
</evidence>
<proteinExistence type="predicted"/>
<evidence type="ECO:0000256" key="5">
    <source>
        <dbReference type="ARBA" id="ARBA00023284"/>
    </source>
</evidence>
<dbReference type="Proteomes" id="UP000463470">
    <property type="component" value="Unassembled WGS sequence"/>
</dbReference>
<dbReference type="InterPro" id="IPR013766">
    <property type="entry name" value="Thioredoxin_domain"/>
</dbReference>
<evidence type="ECO:0000256" key="2">
    <source>
        <dbReference type="ARBA" id="ARBA00022748"/>
    </source>
</evidence>
<dbReference type="GO" id="GO:0030313">
    <property type="term" value="C:cell envelope"/>
    <property type="evidence" value="ECO:0007669"/>
    <property type="project" value="UniProtKB-SubCell"/>
</dbReference>
<organism evidence="8 9">
    <name type="scientific">Heliomicrobium undosum</name>
    <dbReference type="NCBI Taxonomy" id="121734"/>
    <lineage>
        <taxon>Bacteria</taxon>
        <taxon>Bacillati</taxon>
        <taxon>Bacillota</taxon>
        <taxon>Clostridia</taxon>
        <taxon>Eubacteriales</taxon>
        <taxon>Heliobacteriaceae</taxon>
        <taxon>Heliomicrobium</taxon>
    </lineage>
</organism>
<gene>
    <name evidence="8" type="ORF">GTO91_01350</name>
</gene>
<dbReference type="AlphaFoldDB" id="A0A845KXM0"/>
<dbReference type="InterPro" id="IPR000866">
    <property type="entry name" value="AhpC/TSA"/>
</dbReference>
<comment type="caution">
    <text evidence="8">The sequence shown here is derived from an EMBL/GenBank/DDBJ whole genome shotgun (WGS) entry which is preliminary data.</text>
</comment>
<keyword evidence="9" id="KW-1185">Reference proteome</keyword>
<keyword evidence="3" id="KW-0812">Transmembrane</keyword>